<gene>
    <name evidence="2" type="ORF">JFN91_14085</name>
</gene>
<evidence type="ECO:0000313" key="3">
    <source>
        <dbReference type="Proteomes" id="UP000614714"/>
    </source>
</evidence>
<sequence>MSRQEYDIPKNVDHYLAIVSKLYSQEGEQLKQEILVNAQVRVHEGWSCDNWNGGTYGHALYLSIPEAIFLGIVRDRDNLQAAIKDDINKVHNVKNEFIEEVFIEMEVTEDKDWRKESGLLMRGKRVISPEAEKRIWSDSGFRVFLSHKTEAKKETAELKQALKLYGISCFVAHEDIHPTHEWQNEIENALGSMDALVALMTEGFHDSNWTDQEVGFAFGRGVPIIAVRLGKDPYGFIGKFQALTCPWNMAPLEIVKLLIKHDKMVDTYVSAVETCSSWNNGIAIAQALPFIDRISDAQEARLLRAYNENGEVNGSFGFNGGKPSQYGRGLAYHLNRITGRTYNRQSDWTLSVTS</sequence>
<dbReference type="EMBL" id="JAEMHL010000007">
    <property type="protein sequence ID" value="MBJ6751344.1"/>
    <property type="molecule type" value="Genomic_DNA"/>
</dbReference>
<keyword evidence="3" id="KW-1185">Reference proteome</keyword>
<evidence type="ECO:0000259" key="1">
    <source>
        <dbReference type="Pfam" id="PF13676"/>
    </source>
</evidence>
<name>A0ABS0YGA1_9BACT</name>
<reference evidence="2 3" key="1">
    <citation type="submission" date="2020-12" db="EMBL/GenBank/DDBJ databases">
        <title>Geomonas sp. Red421, isolated from paddy soil.</title>
        <authorList>
            <person name="Xu Z."/>
            <person name="Zhang Z."/>
            <person name="Masuda Y."/>
            <person name="Itoh H."/>
            <person name="Senoo K."/>
        </authorList>
    </citation>
    <scope>NUCLEOTIDE SEQUENCE [LARGE SCALE GENOMIC DNA]</scope>
    <source>
        <strain evidence="2 3">Red421</strain>
    </source>
</reference>
<comment type="caution">
    <text evidence="2">The sequence shown here is derived from an EMBL/GenBank/DDBJ whole genome shotgun (WGS) entry which is preliminary data.</text>
</comment>
<proteinExistence type="predicted"/>
<evidence type="ECO:0000313" key="2">
    <source>
        <dbReference type="EMBL" id="MBJ6751344.1"/>
    </source>
</evidence>
<keyword evidence="2" id="KW-0675">Receptor</keyword>
<feature type="domain" description="TIR" evidence="1">
    <location>
        <begin position="143"/>
        <end position="233"/>
    </location>
</feature>
<dbReference type="SUPFAM" id="SSF52200">
    <property type="entry name" value="Toll/Interleukin receptor TIR domain"/>
    <property type="match status" value="1"/>
</dbReference>
<dbReference type="Gene3D" id="3.40.50.10140">
    <property type="entry name" value="Toll/interleukin-1 receptor homology (TIR) domain"/>
    <property type="match status" value="1"/>
</dbReference>
<dbReference type="RefSeq" id="WP_199389821.1">
    <property type="nucleotide sequence ID" value="NZ_JAEMHL010000007.1"/>
</dbReference>
<dbReference type="InterPro" id="IPR000157">
    <property type="entry name" value="TIR_dom"/>
</dbReference>
<dbReference type="Proteomes" id="UP000614714">
    <property type="component" value="Unassembled WGS sequence"/>
</dbReference>
<dbReference type="Pfam" id="PF13676">
    <property type="entry name" value="TIR_2"/>
    <property type="match status" value="1"/>
</dbReference>
<accession>A0ABS0YGA1</accession>
<organism evidence="2 3">
    <name type="scientific">Geomonas anaerohicana</name>
    <dbReference type="NCBI Taxonomy" id="2798583"/>
    <lineage>
        <taxon>Bacteria</taxon>
        <taxon>Pseudomonadati</taxon>
        <taxon>Thermodesulfobacteriota</taxon>
        <taxon>Desulfuromonadia</taxon>
        <taxon>Geobacterales</taxon>
        <taxon>Geobacteraceae</taxon>
        <taxon>Geomonas</taxon>
    </lineage>
</organism>
<protein>
    <submittedName>
        <fullName evidence="2">Toll/interleukin-1 receptor domain-containing protein</fullName>
    </submittedName>
</protein>
<dbReference type="InterPro" id="IPR035897">
    <property type="entry name" value="Toll_tir_struct_dom_sf"/>
</dbReference>